<feature type="active site" description="Nucleophile" evidence="3">
    <location>
        <position position="94"/>
    </location>
</feature>
<dbReference type="GO" id="GO:0047372">
    <property type="term" value="F:monoacylglycerol lipase activity"/>
    <property type="evidence" value="ECO:0007669"/>
    <property type="project" value="TreeGrafter"/>
</dbReference>
<dbReference type="Proteomes" id="UP000315751">
    <property type="component" value="Unassembled WGS sequence"/>
</dbReference>
<comment type="caution">
    <text evidence="3">Lacks conserved residue(s) required for the propagation of feature annotation.</text>
</comment>
<gene>
    <name evidence="5" type="ORF">FBZ90_12118</name>
</gene>
<dbReference type="RefSeq" id="WP_186456042.1">
    <property type="nucleotide sequence ID" value="NZ_VITR01000021.1"/>
</dbReference>
<evidence type="ECO:0000259" key="4">
    <source>
        <dbReference type="PROSITE" id="PS51635"/>
    </source>
</evidence>
<name>A0A560GNC1_9PROT</name>
<reference evidence="5 6" key="1">
    <citation type="submission" date="2019-06" db="EMBL/GenBank/DDBJ databases">
        <title>Genomic Encyclopedia of Type Strains, Phase IV (KMG-V): Genome sequencing to study the core and pangenomes of soil and plant-associated prokaryotes.</title>
        <authorList>
            <person name="Whitman W."/>
        </authorList>
    </citation>
    <scope>NUCLEOTIDE SEQUENCE [LARGE SCALE GENOMIC DNA]</scope>
    <source>
        <strain evidence="5 6">BR 11622</strain>
    </source>
</reference>
<accession>A0A560GNC1</accession>
<dbReference type="PANTHER" id="PTHR32176">
    <property type="entry name" value="XYLOSE ISOMERASE"/>
    <property type="match status" value="1"/>
</dbReference>
<comment type="similarity">
    <text evidence="1">Belongs to the patatin family.</text>
</comment>
<sequence>MTIPALQPTPSATLQKKLADGTPINILTIDGGALRGIVPATLLSFLDGSYGNIADFSGSNISSDGIKPPSGPTVGVSTGSKSLAECFDLIVGTSAGGLLTVGMTVPKLNGDTCQAADLVNLFYNQGSTIFPMPSAPVDPLLLSGPMFNNTGLIKTIAGAPANQSANVDGWGSPSSLAVNNLSTSSYYDGAFNTLNQAATSVMISTFNNGSSPSAGATTNQIDASTPWGPLFINNDTTLAGSTTENPLYVSALQACLMTSAFPMLLPPVPYDLNFTGASEQDNYFLDGGVWAGNPALATYMWAVSNGFKIGTMISLGCGQPPSAITAPGYTTAQAYGAGVAWALVQSLPKGAAEVVNGAFKLANISTEPGWLMTARQSSAAKTGSSNNTVNYISDEGELSSLLSEGAADWTMQFLTSAIAQQKTPGNFYRIDPELSTGLPAYCSSQESALQSWITSAASALLENSGGTYSLSSTWKSIIAALNPAS</sequence>
<keyword evidence="3" id="KW-0442">Lipid degradation</keyword>
<feature type="short sequence motif" description="GXSXG" evidence="3">
    <location>
        <begin position="92"/>
        <end position="96"/>
    </location>
</feature>
<dbReference type="InterPro" id="IPR002641">
    <property type="entry name" value="PNPLA_dom"/>
</dbReference>
<keyword evidence="6" id="KW-1185">Reference proteome</keyword>
<dbReference type="InterPro" id="IPR016035">
    <property type="entry name" value="Acyl_Trfase/lysoPLipase"/>
</dbReference>
<keyword evidence="3" id="KW-0378">Hydrolase</keyword>
<feature type="active site" description="Proton acceptor" evidence="3">
    <location>
        <position position="286"/>
    </location>
</feature>
<keyword evidence="2 3" id="KW-0443">Lipid metabolism</keyword>
<comment type="caution">
    <text evidence="5">The sequence shown here is derived from an EMBL/GenBank/DDBJ whole genome shotgun (WGS) entry which is preliminary data.</text>
</comment>
<dbReference type="GO" id="GO:0016042">
    <property type="term" value="P:lipid catabolic process"/>
    <property type="evidence" value="ECO:0007669"/>
    <property type="project" value="UniProtKB-UniRule"/>
</dbReference>
<evidence type="ECO:0000256" key="2">
    <source>
        <dbReference type="ARBA" id="ARBA00023098"/>
    </source>
</evidence>
<dbReference type="PROSITE" id="PS51635">
    <property type="entry name" value="PNPLA"/>
    <property type="match status" value="1"/>
</dbReference>
<dbReference type="GO" id="GO:0004620">
    <property type="term" value="F:phospholipase activity"/>
    <property type="evidence" value="ECO:0007669"/>
    <property type="project" value="TreeGrafter"/>
</dbReference>
<feature type="domain" description="PNPLA" evidence="4">
    <location>
        <begin position="27"/>
        <end position="299"/>
    </location>
</feature>
<dbReference type="Pfam" id="PF01734">
    <property type="entry name" value="Patatin"/>
    <property type="match status" value="1"/>
</dbReference>
<evidence type="ECO:0000256" key="3">
    <source>
        <dbReference type="PROSITE-ProRule" id="PRU01161"/>
    </source>
</evidence>
<proteinExistence type="inferred from homology"/>
<evidence type="ECO:0000256" key="1">
    <source>
        <dbReference type="ARBA" id="ARBA00010240"/>
    </source>
</evidence>
<dbReference type="AlphaFoldDB" id="A0A560GNC1"/>
<feature type="short sequence motif" description="DGA/G" evidence="3">
    <location>
        <begin position="286"/>
        <end position="288"/>
    </location>
</feature>
<dbReference type="PANTHER" id="PTHR32176:SF92">
    <property type="entry name" value="XYLOSE ISOMERASE"/>
    <property type="match status" value="1"/>
</dbReference>
<evidence type="ECO:0000313" key="6">
    <source>
        <dbReference type="Proteomes" id="UP000315751"/>
    </source>
</evidence>
<dbReference type="EMBL" id="VITR01000021">
    <property type="protein sequence ID" value="TWB35169.1"/>
    <property type="molecule type" value="Genomic_DNA"/>
</dbReference>
<protein>
    <submittedName>
        <fullName evidence="5">Patatin-like phospholipase</fullName>
    </submittedName>
</protein>
<dbReference type="Gene3D" id="3.40.1090.10">
    <property type="entry name" value="Cytosolic phospholipase A2 catalytic domain"/>
    <property type="match status" value="1"/>
</dbReference>
<organism evidence="5 6">
    <name type="scientific">Nitrospirillum amazonense</name>
    <dbReference type="NCBI Taxonomy" id="28077"/>
    <lineage>
        <taxon>Bacteria</taxon>
        <taxon>Pseudomonadati</taxon>
        <taxon>Pseudomonadota</taxon>
        <taxon>Alphaproteobacteria</taxon>
        <taxon>Rhodospirillales</taxon>
        <taxon>Azospirillaceae</taxon>
        <taxon>Nitrospirillum</taxon>
    </lineage>
</organism>
<evidence type="ECO:0000313" key="5">
    <source>
        <dbReference type="EMBL" id="TWB35169.1"/>
    </source>
</evidence>
<dbReference type="SUPFAM" id="SSF52151">
    <property type="entry name" value="FabD/lysophospholipase-like"/>
    <property type="match status" value="1"/>
</dbReference>